<evidence type="ECO:0000256" key="1">
    <source>
        <dbReference type="SAM" id="Coils"/>
    </source>
</evidence>
<protein>
    <submittedName>
        <fullName evidence="2">Uncharacterized protein</fullName>
    </submittedName>
</protein>
<comment type="caution">
    <text evidence="2">The sequence shown here is derived from an EMBL/GenBank/DDBJ whole genome shotgun (WGS) entry which is preliminary data.</text>
</comment>
<dbReference type="AlphaFoldDB" id="A0AAP7A3I5"/>
<evidence type="ECO:0000313" key="2">
    <source>
        <dbReference type="EMBL" id="NOJ73580.1"/>
    </source>
</evidence>
<dbReference type="Proteomes" id="UP000552038">
    <property type="component" value="Unassembled WGS sequence"/>
</dbReference>
<keyword evidence="1" id="KW-0175">Coiled coil</keyword>
<dbReference type="EMBL" id="JABFOR010000049">
    <property type="protein sequence ID" value="NOJ73580.1"/>
    <property type="molecule type" value="Genomic_DNA"/>
</dbReference>
<sequence>MIVIKGDRKPVGRPSTGITKKVSLTLLPDEWKEIEEFGQTPAAYIKHLQRETMQLKEQIEQLKQENEQLLESHKNAIEQLENNMGNLNSSDYSRNEALSRWDIELSHDDEIKGEQYSIEEIESAKKSFFNILYPKDSDNAVTATKTQYICPFTGKRFSSLNRLVAAAIPLLLRWSRSNFEHEKNRKMRATLEAEEKQKVKEKWDRIANNRSKT</sequence>
<gene>
    <name evidence="2" type="ORF">HMI46_24005</name>
</gene>
<feature type="coiled-coil region" evidence="1">
    <location>
        <begin position="45"/>
        <end position="90"/>
    </location>
</feature>
<evidence type="ECO:0000313" key="3">
    <source>
        <dbReference type="Proteomes" id="UP000552038"/>
    </source>
</evidence>
<organism evidence="2 3">
    <name type="scientific">Paenibacillus alvei</name>
    <name type="common">Bacillus alvei</name>
    <dbReference type="NCBI Taxonomy" id="44250"/>
    <lineage>
        <taxon>Bacteria</taxon>
        <taxon>Bacillati</taxon>
        <taxon>Bacillota</taxon>
        <taxon>Bacilli</taxon>
        <taxon>Bacillales</taxon>
        <taxon>Paenibacillaceae</taxon>
        <taxon>Paenibacillus</taxon>
    </lineage>
</organism>
<proteinExistence type="predicted"/>
<reference evidence="2 3" key="1">
    <citation type="submission" date="2020-05" db="EMBL/GenBank/DDBJ databases">
        <title>Whole genome sequencing and identification of novel metabolites from Paenibacillus alvei strain JR949.</title>
        <authorList>
            <person name="Rajendhran J."/>
            <person name="Sree Pranav P."/>
            <person name="Mahalakshmi B."/>
            <person name="Karthikeyan R."/>
        </authorList>
    </citation>
    <scope>NUCLEOTIDE SEQUENCE [LARGE SCALE GENOMIC DNA]</scope>
    <source>
        <strain evidence="2 3">JR949</strain>
    </source>
</reference>
<dbReference type="RefSeq" id="WP_171419309.1">
    <property type="nucleotide sequence ID" value="NZ_JABFOR010000049.1"/>
</dbReference>
<accession>A0AAP7A3I5</accession>
<name>A0AAP7A3I5_PAEAL</name>